<dbReference type="eggNOG" id="ENOG502S6KN">
    <property type="taxonomic scope" value="Eukaryota"/>
</dbReference>
<dbReference type="AlphaFoldDB" id="B9TB84"/>
<dbReference type="EMBL" id="EQ976310">
    <property type="protein sequence ID" value="EEF26880.1"/>
    <property type="molecule type" value="Genomic_DNA"/>
</dbReference>
<keyword evidence="1" id="KW-0472">Membrane</keyword>
<dbReference type="InterPro" id="IPR002925">
    <property type="entry name" value="Dienelactn_hydro"/>
</dbReference>
<evidence type="ECO:0000313" key="4">
    <source>
        <dbReference type="Proteomes" id="UP000008311"/>
    </source>
</evidence>
<evidence type="ECO:0000256" key="1">
    <source>
        <dbReference type="SAM" id="Phobius"/>
    </source>
</evidence>
<organism evidence="3 4">
    <name type="scientific">Ricinus communis</name>
    <name type="common">Castor bean</name>
    <dbReference type="NCBI Taxonomy" id="3988"/>
    <lineage>
        <taxon>Eukaryota</taxon>
        <taxon>Viridiplantae</taxon>
        <taxon>Streptophyta</taxon>
        <taxon>Embryophyta</taxon>
        <taxon>Tracheophyta</taxon>
        <taxon>Spermatophyta</taxon>
        <taxon>Magnoliopsida</taxon>
        <taxon>eudicotyledons</taxon>
        <taxon>Gunneridae</taxon>
        <taxon>Pentapetalae</taxon>
        <taxon>rosids</taxon>
        <taxon>fabids</taxon>
        <taxon>Malpighiales</taxon>
        <taxon>Euphorbiaceae</taxon>
        <taxon>Acalyphoideae</taxon>
        <taxon>Acalypheae</taxon>
        <taxon>Ricinus</taxon>
    </lineage>
</organism>
<dbReference type="Proteomes" id="UP000008311">
    <property type="component" value="Unassembled WGS sequence"/>
</dbReference>
<feature type="domain" description="Dienelactone hydrolase" evidence="2">
    <location>
        <begin position="209"/>
        <end position="387"/>
    </location>
</feature>
<dbReference type="STRING" id="3988.B9TB84"/>
<feature type="transmembrane region" description="Helical" evidence="1">
    <location>
        <begin position="119"/>
        <end position="145"/>
    </location>
</feature>
<dbReference type="Gene3D" id="3.40.50.1820">
    <property type="entry name" value="alpha/beta hydrolase"/>
    <property type="match status" value="1"/>
</dbReference>
<dbReference type="GO" id="GO:0016787">
    <property type="term" value="F:hydrolase activity"/>
    <property type="evidence" value="ECO:0007669"/>
    <property type="project" value="InterPro"/>
</dbReference>
<dbReference type="PANTHER" id="PTHR22946">
    <property type="entry name" value="DIENELACTONE HYDROLASE DOMAIN-CONTAINING PROTEIN-RELATED"/>
    <property type="match status" value="1"/>
</dbReference>
<accession>B9TB84</accession>
<gene>
    <name evidence="3" type="ORF">RCOM_0083910</name>
</gene>
<feature type="transmembrane region" description="Helical" evidence="1">
    <location>
        <begin position="24"/>
        <end position="45"/>
    </location>
</feature>
<evidence type="ECO:0000313" key="3">
    <source>
        <dbReference type="EMBL" id="EEF26880.1"/>
    </source>
</evidence>
<protein>
    <recommendedName>
        <fullName evidence="2">Dienelactone hydrolase domain-containing protein</fullName>
    </recommendedName>
</protein>
<dbReference type="ESTHER" id="ricco-b9tb84">
    <property type="family name" value="DLH-S"/>
</dbReference>
<dbReference type="InterPro" id="IPR029058">
    <property type="entry name" value="AB_hydrolase_fold"/>
</dbReference>
<dbReference type="InParanoid" id="B9TB84"/>
<proteinExistence type="predicted"/>
<evidence type="ECO:0000259" key="2">
    <source>
        <dbReference type="Pfam" id="PF01738"/>
    </source>
</evidence>
<dbReference type="SUPFAM" id="SSF53474">
    <property type="entry name" value="alpha/beta-Hydrolases"/>
    <property type="match status" value="1"/>
</dbReference>
<dbReference type="Pfam" id="PF01738">
    <property type="entry name" value="DLH"/>
    <property type="match status" value="1"/>
</dbReference>
<name>B9TB84_RICCO</name>
<keyword evidence="1" id="KW-1133">Transmembrane helix</keyword>
<dbReference type="InterPro" id="IPR050261">
    <property type="entry name" value="FrsA_esterase"/>
</dbReference>
<keyword evidence="4" id="KW-1185">Reference proteome</keyword>
<dbReference type="PANTHER" id="PTHR22946:SF0">
    <property type="entry name" value="DIENELACTONE HYDROLASE DOMAIN-CONTAINING PROTEIN"/>
    <property type="match status" value="1"/>
</dbReference>
<sequence>MRWHGGFMMDNAGRPSRHGWLRRYVQGACACLVLAIGTTWLGAIYDYPLNAGVVAGMNAPECASVRALPAGARLAAALPESDRCLALFMYRTSFPNAADDAASYQAWVLQQRVSEFWKLIGYVLVLWFVVLCILAIAATLINALVRRIRHTSSTRSADAPSRSRGCRHDDPYKRCCFRAVVMAERGDEQERQMQTLQVEIPVDYVKLGGILEIPDHARAVVVFVHGSGSSRFSPRNRQVAAGLQQAGFATLLFDLLTLDEQRHDDIDATYRFNIALLARRLGATLAWLQQRTAVGSLQVGLFGASTGAAAALVAAAETVTVGAIVSRGGRPDLARTSLMSVRAPTLLIVGELDTEVTRLNYKAARQLTCEHRTAIVEGATHLFEEPGTLDEVTRLAVDWFARWLTAPSS</sequence>
<keyword evidence="1" id="KW-0812">Transmembrane</keyword>
<reference evidence="4" key="1">
    <citation type="journal article" date="2010" name="Nat. Biotechnol.">
        <title>Draft genome sequence of the oilseed species Ricinus communis.</title>
        <authorList>
            <person name="Chan A.P."/>
            <person name="Crabtree J."/>
            <person name="Zhao Q."/>
            <person name="Lorenzi H."/>
            <person name="Orvis J."/>
            <person name="Puiu D."/>
            <person name="Melake-Berhan A."/>
            <person name="Jones K.M."/>
            <person name="Redman J."/>
            <person name="Chen G."/>
            <person name="Cahoon E.B."/>
            <person name="Gedil M."/>
            <person name="Stanke M."/>
            <person name="Haas B.J."/>
            <person name="Wortman J.R."/>
            <person name="Fraser-Liggett C.M."/>
            <person name="Ravel J."/>
            <person name="Rabinowicz P.D."/>
        </authorList>
    </citation>
    <scope>NUCLEOTIDE SEQUENCE [LARGE SCALE GENOMIC DNA]</scope>
    <source>
        <strain evidence="4">cv. Hale</strain>
    </source>
</reference>